<dbReference type="EMBL" id="JAASQI010000002">
    <property type="protein sequence ID" value="NIJ57056.1"/>
    <property type="molecule type" value="Genomic_DNA"/>
</dbReference>
<keyword evidence="8 15" id="KW-0479">Metal-binding</keyword>
<keyword evidence="7 15" id="KW-0949">S-adenosyl-L-methionine</keyword>
<comment type="subcellular location">
    <subcellularLocation>
        <location evidence="1 15">Cytoplasm</location>
    </subcellularLocation>
</comment>
<gene>
    <name evidence="17" type="ORF">FHS82_000882</name>
</gene>
<keyword evidence="12 15" id="KW-0627">Porphyrin biosynthesis</keyword>
<dbReference type="InterPro" id="IPR034505">
    <property type="entry name" value="Coproporphyrinogen-III_oxidase"/>
</dbReference>
<keyword evidence="11 15" id="KW-0411">Iron-sulfur</keyword>
<accession>A0ABX0UVT2</accession>
<comment type="subunit">
    <text evidence="4">Monomer.</text>
</comment>
<dbReference type="InterPro" id="IPR006638">
    <property type="entry name" value="Elp3/MiaA/NifB-like_rSAM"/>
</dbReference>
<comment type="function">
    <text evidence="13">Involved in the heme biosynthesis. Catalyzes the anaerobic oxidative decarboxylation of propionate groups of rings A and B of coproporphyrinogen III to yield the vinyl groups in protoporphyrinogen IX.</text>
</comment>
<dbReference type="InterPro" id="IPR004558">
    <property type="entry name" value="Coprogen_oxidase_HemN"/>
</dbReference>
<evidence type="ECO:0000256" key="5">
    <source>
        <dbReference type="ARBA" id="ARBA00022485"/>
    </source>
</evidence>
<evidence type="ECO:0000256" key="14">
    <source>
        <dbReference type="ARBA" id="ARBA00048321"/>
    </source>
</evidence>
<dbReference type="SFLD" id="SFLDS00029">
    <property type="entry name" value="Radical_SAM"/>
    <property type="match status" value="1"/>
</dbReference>
<keyword evidence="5 15" id="KW-0004">4Fe-4S</keyword>
<evidence type="ECO:0000256" key="13">
    <source>
        <dbReference type="ARBA" id="ARBA00024295"/>
    </source>
</evidence>
<evidence type="ECO:0000256" key="11">
    <source>
        <dbReference type="ARBA" id="ARBA00023014"/>
    </source>
</evidence>
<comment type="pathway">
    <text evidence="2 15">Porphyrin-containing compound metabolism; protoporphyrin-IX biosynthesis; protoporphyrinogen-IX from coproporphyrinogen-III (AdoMet route): step 1/1.</text>
</comment>
<evidence type="ECO:0000256" key="12">
    <source>
        <dbReference type="ARBA" id="ARBA00023244"/>
    </source>
</evidence>
<dbReference type="CDD" id="cd01335">
    <property type="entry name" value="Radical_SAM"/>
    <property type="match status" value="1"/>
</dbReference>
<organism evidence="17 18">
    <name type="scientific">Pseudochelatococcus lubricantis</name>
    <dbReference type="NCBI Taxonomy" id="1538102"/>
    <lineage>
        <taxon>Bacteria</taxon>
        <taxon>Pseudomonadati</taxon>
        <taxon>Pseudomonadota</taxon>
        <taxon>Alphaproteobacteria</taxon>
        <taxon>Hyphomicrobiales</taxon>
        <taxon>Chelatococcaceae</taxon>
        <taxon>Pseudochelatococcus</taxon>
    </lineage>
</organism>
<evidence type="ECO:0000256" key="6">
    <source>
        <dbReference type="ARBA" id="ARBA00022490"/>
    </source>
</evidence>
<evidence type="ECO:0000256" key="7">
    <source>
        <dbReference type="ARBA" id="ARBA00022691"/>
    </source>
</evidence>
<keyword evidence="10 15" id="KW-0408">Iron</keyword>
<dbReference type="RefSeq" id="WP_166949225.1">
    <property type="nucleotide sequence ID" value="NZ_JAASQI010000002.1"/>
</dbReference>
<dbReference type="PANTHER" id="PTHR13932">
    <property type="entry name" value="COPROPORPHYRINIGEN III OXIDASE"/>
    <property type="match status" value="1"/>
</dbReference>
<dbReference type="NCBIfam" id="TIGR00538">
    <property type="entry name" value="hemN"/>
    <property type="match status" value="1"/>
</dbReference>
<dbReference type="InterPro" id="IPR023404">
    <property type="entry name" value="rSAM_horseshoe"/>
</dbReference>
<comment type="caution">
    <text evidence="17">The sequence shown here is derived from an EMBL/GenBank/DDBJ whole genome shotgun (WGS) entry which is preliminary data.</text>
</comment>
<evidence type="ECO:0000256" key="15">
    <source>
        <dbReference type="PIRNR" id="PIRNR000167"/>
    </source>
</evidence>
<dbReference type="GO" id="GO:0051989">
    <property type="term" value="F:coproporphyrinogen dehydrogenase activity"/>
    <property type="evidence" value="ECO:0007669"/>
    <property type="project" value="UniProtKB-EC"/>
</dbReference>
<dbReference type="SMART" id="SM00729">
    <property type="entry name" value="Elp3"/>
    <property type="match status" value="1"/>
</dbReference>
<name>A0ABX0UVT2_9HYPH</name>
<keyword evidence="18" id="KW-1185">Reference proteome</keyword>
<proteinExistence type="inferred from homology"/>
<evidence type="ECO:0000256" key="3">
    <source>
        <dbReference type="ARBA" id="ARBA00005493"/>
    </source>
</evidence>
<evidence type="ECO:0000313" key="17">
    <source>
        <dbReference type="EMBL" id="NIJ57056.1"/>
    </source>
</evidence>
<keyword evidence="9 15" id="KW-0560">Oxidoreductase</keyword>
<protein>
    <recommendedName>
        <fullName evidence="15">Coproporphyrinogen-III oxidase</fullName>
        <ecNumber evidence="15">1.3.98.3</ecNumber>
    </recommendedName>
</protein>
<comment type="cofactor">
    <cofactor evidence="15">
        <name>[4Fe-4S] cluster</name>
        <dbReference type="ChEBI" id="CHEBI:49883"/>
    </cofactor>
    <text evidence="15">Binds 1 [4Fe-4S] cluster. The cluster is coordinated with 3 cysteines and an exchangeable S-adenosyl-L-methionine.</text>
</comment>
<dbReference type="Gene3D" id="1.10.10.920">
    <property type="match status" value="1"/>
</dbReference>
<dbReference type="PANTHER" id="PTHR13932:SF6">
    <property type="entry name" value="OXYGEN-INDEPENDENT COPROPORPHYRINOGEN III OXIDASE"/>
    <property type="match status" value="1"/>
</dbReference>
<comment type="similarity">
    <text evidence="3 15">Belongs to the anaerobic coproporphyrinogen-III oxidase family.</text>
</comment>
<dbReference type="PROSITE" id="PS51918">
    <property type="entry name" value="RADICAL_SAM"/>
    <property type="match status" value="1"/>
</dbReference>
<dbReference type="Pfam" id="PF04055">
    <property type="entry name" value="Radical_SAM"/>
    <property type="match status" value="1"/>
</dbReference>
<evidence type="ECO:0000256" key="8">
    <source>
        <dbReference type="ARBA" id="ARBA00022723"/>
    </source>
</evidence>
<evidence type="ECO:0000313" key="18">
    <source>
        <dbReference type="Proteomes" id="UP001429580"/>
    </source>
</evidence>
<dbReference type="InterPro" id="IPR058240">
    <property type="entry name" value="rSAM_sf"/>
</dbReference>
<evidence type="ECO:0000256" key="4">
    <source>
        <dbReference type="ARBA" id="ARBA00011245"/>
    </source>
</evidence>
<evidence type="ECO:0000259" key="16">
    <source>
        <dbReference type="PROSITE" id="PS51918"/>
    </source>
</evidence>
<evidence type="ECO:0000256" key="10">
    <source>
        <dbReference type="ARBA" id="ARBA00023004"/>
    </source>
</evidence>
<dbReference type="SUPFAM" id="SSF102114">
    <property type="entry name" value="Radical SAM enzymes"/>
    <property type="match status" value="1"/>
</dbReference>
<dbReference type="InterPro" id="IPR007197">
    <property type="entry name" value="rSAM"/>
</dbReference>
<comment type="catalytic activity">
    <reaction evidence="14 15">
        <text>coproporphyrinogen III + 2 S-adenosyl-L-methionine = protoporphyrinogen IX + 2 5'-deoxyadenosine + 2 L-methionine + 2 CO2</text>
        <dbReference type="Rhea" id="RHEA:15425"/>
        <dbReference type="ChEBI" id="CHEBI:16526"/>
        <dbReference type="ChEBI" id="CHEBI:17319"/>
        <dbReference type="ChEBI" id="CHEBI:57307"/>
        <dbReference type="ChEBI" id="CHEBI:57309"/>
        <dbReference type="ChEBI" id="CHEBI:57844"/>
        <dbReference type="ChEBI" id="CHEBI:59789"/>
        <dbReference type="EC" id="1.3.98.3"/>
    </reaction>
</comment>
<sequence length="450" mass="48998">MQTSMLEKYGAARLPRYTSYPTAPLFSPAVDARRYGEWLASLAPGIRTALYLHIPFCRAMCWYCGCHTSITLRDHPIEEYLAVLHEEVRLVAARAGDRAVIDDVHFGGGTPTIMSPDAFLSLMDWLRRHLAFHADTAIAIEIDPRTLTRDMAFALGEGGVRRASLGVQSFDEKVQRAINRLQSAARTAEAMADLRAAGVTGINVDLIYGLPHQTERSCVDTAREAVAMRPDRLAVFGYAHVPSFKKHQRLIDESALPGAHERDAQAEAIAETLTAAGYTRIGLDHYALPHDPLALAAAAGRLRRNFQGYTTDTSEALIGLGASAIGQMPQGFVQNEVPTGSYAARVAAGAFATAKGYRLTDEDRLRAAVIERLMCDFAVDLAAVGRAHNIDTEFLMHGNTRLDALRDDGIVEIDAGVVRVRQDHRFIVRAVAACFDAYLGGSGRTHGQAA</sequence>
<dbReference type="EC" id="1.3.98.3" evidence="15"/>
<evidence type="ECO:0000256" key="9">
    <source>
        <dbReference type="ARBA" id="ARBA00023002"/>
    </source>
</evidence>
<dbReference type="Gene3D" id="3.80.30.20">
    <property type="entry name" value="tm_1862 like domain"/>
    <property type="match status" value="1"/>
</dbReference>
<reference evidence="17 18" key="1">
    <citation type="submission" date="2020-03" db="EMBL/GenBank/DDBJ databases">
        <title>Genomic Encyclopedia of Type Strains, Phase IV (KMG-IV): sequencing the most valuable type-strain genomes for metagenomic binning, comparative biology and taxonomic classification.</title>
        <authorList>
            <person name="Goeker M."/>
        </authorList>
    </citation>
    <scope>NUCLEOTIDE SEQUENCE [LARGE SCALE GENOMIC DNA]</scope>
    <source>
        <strain evidence="17 18">DSM 103870</strain>
    </source>
</reference>
<dbReference type="PIRSF" id="PIRSF000167">
    <property type="entry name" value="HemN"/>
    <property type="match status" value="1"/>
</dbReference>
<keyword evidence="6 15" id="KW-0963">Cytoplasm</keyword>
<feature type="domain" description="Radical SAM core" evidence="16">
    <location>
        <begin position="42"/>
        <end position="276"/>
    </location>
</feature>
<dbReference type="Proteomes" id="UP001429580">
    <property type="component" value="Unassembled WGS sequence"/>
</dbReference>
<dbReference type="SFLD" id="SFLDG01065">
    <property type="entry name" value="anaerobic_coproporphyrinogen-I"/>
    <property type="match status" value="1"/>
</dbReference>
<evidence type="ECO:0000256" key="1">
    <source>
        <dbReference type="ARBA" id="ARBA00004496"/>
    </source>
</evidence>
<evidence type="ECO:0000256" key="2">
    <source>
        <dbReference type="ARBA" id="ARBA00004785"/>
    </source>
</evidence>